<gene>
    <name evidence="1" type="ORF">Bpfe_001454</name>
</gene>
<reference evidence="1" key="2">
    <citation type="submission" date="2023-04" db="EMBL/GenBank/DDBJ databases">
        <authorList>
            <person name="Bu L."/>
            <person name="Lu L."/>
            <person name="Laidemitt M.R."/>
            <person name="Zhang S.M."/>
            <person name="Mutuku M."/>
            <person name="Mkoji G."/>
            <person name="Steinauer M."/>
            <person name="Loker E.S."/>
        </authorList>
    </citation>
    <scope>NUCLEOTIDE SEQUENCE</scope>
    <source>
        <strain evidence="1">KasaAsao</strain>
        <tissue evidence="1">Whole Snail</tissue>
    </source>
</reference>
<dbReference type="AlphaFoldDB" id="A0AAD8FLD3"/>
<accession>A0AAD8FLD3</accession>
<sequence length="150" mass="16892">MTVSDYSPRDAVRDRTGLHHKQEARLVRSRGLMGGHDETDVCLTCFTVCPNHRAAFCPFIQPGLPSGHGLCYQALLYRCDAACLVFSPVVISTLLNLHWEREEMCCPPPPPIEHMRPSNTDHCWTLLNKKQQKNHAVGDIRNFLSSPRVG</sequence>
<organism evidence="1 2">
    <name type="scientific">Biomphalaria pfeifferi</name>
    <name type="common">Bloodfluke planorb</name>
    <name type="synonym">Freshwater snail</name>
    <dbReference type="NCBI Taxonomy" id="112525"/>
    <lineage>
        <taxon>Eukaryota</taxon>
        <taxon>Metazoa</taxon>
        <taxon>Spiralia</taxon>
        <taxon>Lophotrochozoa</taxon>
        <taxon>Mollusca</taxon>
        <taxon>Gastropoda</taxon>
        <taxon>Heterobranchia</taxon>
        <taxon>Euthyneura</taxon>
        <taxon>Panpulmonata</taxon>
        <taxon>Hygrophila</taxon>
        <taxon>Lymnaeoidea</taxon>
        <taxon>Planorbidae</taxon>
        <taxon>Biomphalaria</taxon>
    </lineage>
</organism>
<proteinExistence type="predicted"/>
<protein>
    <submittedName>
        <fullName evidence="1">Uncharacterized protein</fullName>
    </submittedName>
</protein>
<keyword evidence="2" id="KW-1185">Reference proteome</keyword>
<comment type="caution">
    <text evidence="1">The sequence shown here is derived from an EMBL/GenBank/DDBJ whole genome shotgun (WGS) entry which is preliminary data.</text>
</comment>
<reference evidence="1" key="1">
    <citation type="journal article" date="2023" name="PLoS Negl. Trop. Dis.">
        <title>A genome sequence for Biomphalaria pfeifferi, the major vector snail for the human-infecting parasite Schistosoma mansoni.</title>
        <authorList>
            <person name="Bu L."/>
            <person name="Lu L."/>
            <person name="Laidemitt M.R."/>
            <person name="Zhang S.M."/>
            <person name="Mutuku M."/>
            <person name="Mkoji G."/>
            <person name="Steinauer M."/>
            <person name="Loker E.S."/>
        </authorList>
    </citation>
    <scope>NUCLEOTIDE SEQUENCE</scope>
    <source>
        <strain evidence="1">KasaAsao</strain>
    </source>
</reference>
<evidence type="ECO:0000313" key="2">
    <source>
        <dbReference type="Proteomes" id="UP001233172"/>
    </source>
</evidence>
<evidence type="ECO:0000313" key="1">
    <source>
        <dbReference type="EMBL" id="KAK0069272.1"/>
    </source>
</evidence>
<name>A0AAD8FLD3_BIOPF</name>
<dbReference type="EMBL" id="JASAOG010000003">
    <property type="protein sequence ID" value="KAK0069272.1"/>
    <property type="molecule type" value="Genomic_DNA"/>
</dbReference>
<dbReference type="Proteomes" id="UP001233172">
    <property type="component" value="Unassembled WGS sequence"/>
</dbReference>